<dbReference type="EMBL" id="NPIA01000002">
    <property type="protein sequence ID" value="OZM57986.1"/>
    <property type="molecule type" value="Genomic_DNA"/>
</dbReference>
<reference evidence="3 4" key="2">
    <citation type="submission" date="2017-09" db="EMBL/GenBank/DDBJ databases">
        <title>Bacillus patelloidae sp. nov., isolated from the intestinal tract of a marine limpet.</title>
        <authorList>
            <person name="Liu R."/>
            <person name="Dong C."/>
            <person name="Shao Z."/>
        </authorList>
    </citation>
    <scope>NUCLEOTIDE SEQUENCE [LARGE SCALE GENOMIC DNA]</scope>
    <source>
        <strain evidence="3 4">SA5d-4</strain>
    </source>
</reference>
<gene>
    <name evidence="3" type="ORF">CIB95_06415</name>
</gene>
<dbReference type="GO" id="GO:0008170">
    <property type="term" value="F:N-methyltransferase activity"/>
    <property type="evidence" value="ECO:0007669"/>
    <property type="project" value="InterPro"/>
</dbReference>
<comment type="caution">
    <text evidence="3">The sequence shown here is derived from an EMBL/GenBank/DDBJ whole genome shotgun (WGS) entry which is preliminary data.</text>
</comment>
<reference evidence="4" key="1">
    <citation type="submission" date="2017-08" db="EMBL/GenBank/DDBJ databases">
        <authorList>
            <person name="Huang Z."/>
        </authorList>
    </citation>
    <scope>NUCLEOTIDE SEQUENCE [LARGE SCALE GENOMIC DNA]</scope>
    <source>
        <strain evidence="4">SA5d-4</strain>
    </source>
</reference>
<name>A0A263BXT8_9BACI</name>
<dbReference type="Gene3D" id="1.10.150.470">
    <property type="match status" value="1"/>
</dbReference>
<dbReference type="InterPro" id="IPR003356">
    <property type="entry name" value="DNA_methylase_A-5"/>
</dbReference>
<protein>
    <submittedName>
        <fullName evidence="3">SAM-dependent methyltransferase</fullName>
    </submittedName>
</protein>
<evidence type="ECO:0000259" key="1">
    <source>
        <dbReference type="Pfam" id="PF02384"/>
    </source>
</evidence>
<dbReference type="RefSeq" id="WP_094923383.1">
    <property type="nucleotide sequence ID" value="NZ_NPIA01000002.1"/>
</dbReference>
<dbReference type="SUPFAM" id="SSF53335">
    <property type="entry name" value="S-adenosyl-L-methionine-dependent methyltransferases"/>
    <property type="match status" value="1"/>
</dbReference>
<evidence type="ECO:0000313" key="3">
    <source>
        <dbReference type="EMBL" id="OZM57986.1"/>
    </source>
</evidence>
<evidence type="ECO:0000259" key="2">
    <source>
        <dbReference type="Pfam" id="PF21106"/>
    </source>
</evidence>
<keyword evidence="4" id="KW-1185">Reference proteome</keyword>
<sequence length="329" mass="37941">MNTVVTYEKLFYLFDNTATLIQKEMDITYLEALIETSENIFHGEIHAHNEVFKQQLKKEYEKEQLESYSKDEIRKAFQLAILKGMKEGTQPHHEMTPDAVALFLSYLLNKMTESKEKFSLFDPAIGTGNLMSALINNSKKKIAGFGSDVDETLLKLCYANANLQENSIELYHQDSFKPLYLSKTDFIVSDLPLGYYPNDAVAKTYKLKADKGHSYSHYLMIEQSLNYVKDDGYCLLMIPNFTFEGEQAEKLNKYLRENAYIIGLLKLPLSLFKNEKFAKSILILQKKGTTAKQPHQVLLADLPKFSNMKAMESMMAQMNDWFSKEWSTR</sequence>
<dbReference type="Gene3D" id="3.40.50.150">
    <property type="entry name" value="Vaccinia Virus protein VP39"/>
    <property type="match status" value="1"/>
</dbReference>
<dbReference type="GO" id="GO:0003677">
    <property type="term" value="F:DNA binding"/>
    <property type="evidence" value="ECO:0007669"/>
    <property type="project" value="InterPro"/>
</dbReference>
<dbReference type="Pfam" id="PF21106">
    <property type="entry name" value="YtxK_like"/>
    <property type="match status" value="1"/>
</dbReference>
<dbReference type="PANTHER" id="PTHR41313">
    <property type="entry name" value="ADENINE-SPECIFIC METHYLTRANSFERASE"/>
    <property type="match status" value="1"/>
</dbReference>
<dbReference type="PIRSF" id="PIRSF026567">
    <property type="entry name" value="Adenine_mtase_bact_prd"/>
    <property type="match status" value="1"/>
</dbReference>
<dbReference type="GO" id="GO:0032259">
    <property type="term" value="P:methylation"/>
    <property type="evidence" value="ECO:0007669"/>
    <property type="project" value="UniProtKB-KW"/>
</dbReference>
<feature type="domain" description="DNA methylase adenine-specific" evidence="1">
    <location>
        <begin position="96"/>
        <end position="309"/>
    </location>
</feature>
<organism evidence="3 4">
    <name type="scientific">Lottiidibacillus patelloidae</name>
    <dbReference type="NCBI Taxonomy" id="2670334"/>
    <lineage>
        <taxon>Bacteria</taxon>
        <taxon>Bacillati</taxon>
        <taxon>Bacillota</taxon>
        <taxon>Bacilli</taxon>
        <taxon>Bacillales</taxon>
        <taxon>Bacillaceae</taxon>
        <taxon>Lottiidibacillus</taxon>
    </lineage>
</organism>
<dbReference type="PANTHER" id="PTHR41313:SF1">
    <property type="entry name" value="DNA METHYLASE ADENINE-SPECIFIC DOMAIN-CONTAINING PROTEIN"/>
    <property type="match status" value="1"/>
</dbReference>
<proteinExistence type="predicted"/>
<feature type="domain" description="YtxK-like N-terminal helical" evidence="2">
    <location>
        <begin position="8"/>
        <end position="85"/>
    </location>
</feature>
<evidence type="ECO:0000313" key="4">
    <source>
        <dbReference type="Proteomes" id="UP000217083"/>
    </source>
</evidence>
<keyword evidence="3" id="KW-0489">Methyltransferase</keyword>
<dbReference type="CDD" id="cd02440">
    <property type="entry name" value="AdoMet_MTases"/>
    <property type="match status" value="1"/>
</dbReference>
<dbReference type="InterPro" id="IPR048375">
    <property type="entry name" value="YtxK-like_N"/>
</dbReference>
<dbReference type="InterPro" id="IPR052933">
    <property type="entry name" value="DNA_Protect_Modify"/>
</dbReference>
<keyword evidence="3" id="KW-0808">Transferase</keyword>
<dbReference type="Proteomes" id="UP000217083">
    <property type="component" value="Unassembled WGS sequence"/>
</dbReference>
<dbReference type="Pfam" id="PF02384">
    <property type="entry name" value="N6_Mtase"/>
    <property type="match status" value="1"/>
</dbReference>
<dbReference type="AlphaFoldDB" id="A0A263BXT8"/>
<accession>A0A263BXT8</accession>
<dbReference type="InterPro" id="IPR016843">
    <property type="entry name" value="S-AdoMet-dep_Ade-MeTrfase_prd"/>
</dbReference>
<dbReference type="InterPro" id="IPR029063">
    <property type="entry name" value="SAM-dependent_MTases_sf"/>
</dbReference>